<evidence type="ECO:0000313" key="3">
    <source>
        <dbReference type="Proteomes" id="UP001150904"/>
    </source>
</evidence>
<dbReference type="EMBL" id="JAPQKR010000016">
    <property type="protein sequence ID" value="KAJ5190943.1"/>
    <property type="molecule type" value="Genomic_DNA"/>
</dbReference>
<dbReference type="GeneID" id="83184285"/>
<gene>
    <name evidence="2" type="ORF">N7498_009928</name>
</gene>
<proteinExistence type="predicted"/>
<protein>
    <submittedName>
        <fullName evidence="2">Uncharacterized protein</fullName>
    </submittedName>
</protein>
<dbReference type="Proteomes" id="UP001150904">
    <property type="component" value="Unassembled WGS sequence"/>
</dbReference>
<keyword evidence="1" id="KW-0732">Signal</keyword>
<comment type="caution">
    <text evidence="2">The sequence shown here is derived from an EMBL/GenBank/DDBJ whole genome shotgun (WGS) entry which is preliminary data.</text>
</comment>
<dbReference type="RefSeq" id="XP_058303883.1">
    <property type="nucleotide sequence ID" value="XM_058456984.1"/>
</dbReference>
<reference evidence="2" key="1">
    <citation type="submission" date="2022-12" db="EMBL/GenBank/DDBJ databases">
        <authorList>
            <person name="Petersen C."/>
        </authorList>
    </citation>
    <scope>NUCLEOTIDE SEQUENCE</scope>
    <source>
        <strain evidence="2">IBT 15544</strain>
    </source>
</reference>
<evidence type="ECO:0000256" key="1">
    <source>
        <dbReference type="SAM" id="SignalP"/>
    </source>
</evidence>
<accession>A0A9W9M6R0</accession>
<dbReference type="AlphaFoldDB" id="A0A9W9M6R0"/>
<organism evidence="2 3">
    <name type="scientific">Penicillium cinerascens</name>
    <dbReference type="NCBI Taxonomy" id="70096"/>
    <lineage>
        <taxon>Eukaryota</taxon>
        <taxon>Fungi</taxon>
        <taxon>Dikarya</taxon>
        <taxon>Ascomycota</taxon>
        <taxon>Pezizomycotina</taxon>
        <taxon>Eurotiomycetes</taxon>
        <taxon>Eurotiomycetidae</taxon>
        <taxon>Eurotiales</taxon>
        <taxon>Aspergillaceae</taxon>
        <taxon>Penicillium</taxon>
    </lineage>
</organism>
<name>A0A9W9M6R0_9EURO</name>
<feature type="chain" id="PRO_5040759603" evidence="1">
    <location>
        <begin position="19"/>
        <end position="127"/>
    </location>
</feature>
<dbReference type="OrthoDB" id="4367708at2759"/>
<sequence>MLIFHLCVSFLCLTLARSHPLSSVANELRDLATQKSVVMSTGIATVIKDFRDGIIATVERRSLTETASELDRALEELMWSMYYFDGMNPDFSDPETDRTAKRRVAQSLQTAKDHIDLARDQIRHWAA</sequence>
<feature type="signal peptide" evidence="1">
    <location>
        <begin position="1"/>
        <end position="18"/>
    </location>
</feature>
<keyword evidence="3" id="KW-1185">Reference proteome</keyword>
<reference evidence="2" key="2">
    <citation type="journal article" date="2023" name="IMA Fungus">
        <title>Comparative genomic study of the Penicillium genus elucidates a diverse pangenome and 15 lateral gene transfer events.</title>
        <authorList>
            <person name="Petersen C."/>
            <person name="Sorensen T."/>
            <person name="Nielsen M.R."/>
            <person name="Sondergaard T.E."/>
            <person name="Sorensen J.L."/>
            <person name="Fitzpatrick D.A."/>
            <person name="Frisvad J.C."/>
            <person name="Nielsen K.L."/>
        </authorList>
    </citation>
    <scope>NUCLEOTIDE SEQUENCE</scope>
    <source>
        <strain evidence="2">IBT 15544</strain>
    </source>
</reference>
<evidence type="ECO:0000313" key="2">
    <source>
        <dbReference type="EMBL" id="KAJ5190943.1"/>
    </source>
</evidence>